<dbReference type="HAMAP" id="MF_00245">
    <property type="entry name" value="UPF0122"/>
    <property type="match status" value="1"/>
</dbReference>
<proteinExistence type="inferred from homology"/>
<evidence type="ECO:0000256" key="1">
    <source>
        <dbReference type="ARBA" id="ARBA00008720"/>
    </source>
</evidence>
<evidence type="ECO:0000256" key="3">
    <source>
        <dbReference type="HAMAP-Rule" id="MF_00245"/>
    </source>
</evidence>
<dbReference type="NCBIfam" id="NF045758">
    <property type="entry name" value="YlxM"/>
    <property type="match status" value="1"/>
</dbReference>
<accession>G8TVG7</accession>
<evidence type="ECO:0000313" key="5">
    <source>
        <dbReference type="Proteomes" id="UP000005439"/>
    </source>
</evidence>
<dbReference type="KEGG" id="sap:Sulac_2423"/>
<dbReference type="InterPro" id="IPR054831">
    <property type="entry name" value="UPF0122_fam_protein"/>
</dbReference>
<dbReference type="Pfam" id="PF04297">
    <property type="entry name" value="UPF0122"/>
    <property type="match status" value="1"/>
</dbReference>
<dbReference type="STRING" id="679936.Sulac_2423"/>
<dbReference type="PATRIC" id="fig|679936.5.peg.2510"/>
<dbReference type="PANTHER" id="PTHR40083:SF1">
    <property type="entry name" value="UPF0122 PROTEIN YLXM"/>
    <property type="match status" value="1"/>
</dbReference>
<dbReference type="EMBL" id="CP003179">
    <property type="protein sequence ID" value="AEW05886.1"/>
    <property type="molecule type" value="Genomic_DNA"/>
</dbReference>
<comment type="similarity">
    <text evidence="1 3">Belongs to the UPF0122 family.</text>
</comment>
<dbReference type="InterPro" id="IPR036388">
    <property type="entry name" value="WH-like_DNA-bd_sf"/>
</dbReference>
<name>G8TVG7_SULAD</name>
<dbReference type="HOGENOM" id="CLU_129218_0_2_9"/>
<organism evidence="4 5">
    <name type="scientific">Sulfobacillus acidophilus (strain ATCC 700253 / DSM 10332 / NAL)</name>
    <dbReference type="NCBI Taxonomy" id="679936"/>
    <lineage>
        <taxon>Bacteria</taxon>
        <taxon>Bacillati</taxon>
        <taxon>Bacillota</taxon>
        <taxon>Clostridia</taxon>
        <taxon>Eubacteriales</taxon>
        <taxon>Clostridiales Family XVII. Incertae Sedis</taxon>
        <taxon>Sulfobacillus</taxon>
    </lineage>
</organism>
<dbReference type="InterPro" id="IPR013324">
    <property type="entry name" value="RNA_pol_sigma_r3/r4-like"/>
</dbReference>
<dbReference type="Proteomes" id="UP000005439">
    <property type="component" value="Chromosome"/>
</dbReference>
<evidence type="ECO:0000256" key="2">
    <source>
        <dbReference type="ARBA" id="ARBA00024764"/>
    </source>
</evidence>
<keyword evidence="5" id="KW-1185">Reference proteome</keyword>
<gene>
    <name evidence="4" type="ordered locus">Sulac_2423</name>
</gene>
<dbReference type="Gene3D" id="1.10.10.10">
    <property type="entry name" value="Winged helix-like DNA-binding domain superfamily/Winged helix DNA-binding domain"/>
    <property type="match status" value="1"/>
</dbReference>
<dbReference type="SUPFAM" id="SSF88659">
    <property type="entry name" value="Sigma3 and sigma4 domains of RNA polymerase sigma factors"/>
    <property type="match status" value="1"/>
</dbReference>
<protein>
    <recommendedName>
        <fullName evidence="3">UPF0122 protein Sulac_2423</fullName>
    </recommendedName>
</protein>
<sequence length="119" mass="13565">MKALDRVDRGLLLDLYGSLLTDRQREIWHLYYLEDWSLAEISEFKGISRAAVYDVLERTERALADYEVRLGLLAAWQSRRQVLAELVAAVAALPPDTPGLSRIRPLVRRLAEEEGLSDV</sequence>
<dbReference type="PANTHER" id="PTHR40083">
    <property type="entry name" value="UPF0122 PROTEIN CBO2450/CLC_2298"/>
    <property type="match status" value="1"/>
</dbReference>
<reference evidence="4 5" key="2">
    <citation type="journal article" date="2012" name="Stand. Genomic Sci.">
        <title>Complete genome sequence of the moderately thermophilic mineral-sulfide-oxidizing firmicute Sulfobacillus acidophilus type strain (NAL(T)).</title>
        <authorList>
            <person name="Anderson I."/>
            <person name="Chertkov O."/>
            <person name="Chen A."/>
            <person name="Saunders E."/>
            <person name="Lapidus A."/>
            <person name="Nolan M."/>
            <person name="Lucas S."/>
            <person name="Hammon N."/>
            <person name="Deshpande S."/>
            <person name="Cheng J.F."/>
            <person name="Han C."/>
            <person name="Tapia R."/>
            <person name="Goodwin L.A."/>
            <person name="Pitluck S."/>
            <person name="Liolios K."/>
            <person name="Pagani I."/>
            <person name="Ivanova N."/>
            <person name="Mikhailova N."/>
            <person name="Pati A."/>
            <person name="Palaniappan K."/>
            <person name="Land M."/>
            <person name="Pan C."/>
            <person name="Rohde M."/>
            <person name="Pukall R."/>
            <person name="Goker M."/>
            <person name="Detter J.C."/>
            <person name="Woyke T."/>
            <person name="Bristow J."/>
            <person name="Eisen J.A."/>
            <person name="Markowitz V."/>
            <person name="Hugenholtz P."/>
            <person name="Kyrpides N.C."/>
            <person name="Klenk H.P."/>
            <person name="Mavromatis K."/>
        </authorList>
    </citation>
    <scope>NUCLEOTIDE SEQUENCE [LARGE SCALE GENOMIC DNA]</scope>
    <source>
        <strain evidence="5">ATCC 700253 / DSM 10332 / NAL</strain>
    </source>
</reference>
<dbReference type="AlphaFoldDB" id="G8TVG7"/>
<evidence type="ECO:0000313" key="4">
    <source>
        <dbReference type="EMBL" id="AEW05886.1"/>
    </source>
</evidence>
<dbReference type="InterPro" id="IPR007394">
    <property type="entry name" value="UPF0122"/>
</dbReference>
<reference evidence="5" key="1">
    <citation type="submission" date="2011-12" db="EMBL/GenBank/DDBJ databases">
        <title>The complete genome of chromosome of Sulfobacillus acidophilus DSM 10332.</title>
        <authorList>
            <person name="Lucas S."/>
            <person name="Han J."/>
            <person name="Lapidus A."/>
            <person name="Bruce D."/>
            <person name="Goodwin L."/>
            <person name="Pitluck S."/>
            <person name="Peters L."/>
            <person name="Kyrpides N."/>
            <person name="Mavromatis K."/>
            <person name="Ivanova N."/>
            <person name="Mikhailova N."/>
            <person name="Chertkov O."/>
            <person name="Saunders E."/>
            <person name="Detter J.C."/>
            <person name="Tapia R."/>
            <person name="Han C."/>
            <person name="Land M."/>
            <person name="Hauser L."/>
            <person name="Markowitz V."/>
            <person name="Cheng J.-F."/>
            <person name="Hugenholtz P."/>
            <person name="Woyke T."/>
            <person name="Wu D."/>
            <person name="Pukall R."/>
            <person name="Gehrich-Schroeter G."/>
            <person name="Schneider S."/>
            <person name="Klenk H.-P."/>
            <person name="Eisen J.A."/>
        </authorList>
    </citation>
    <scope>NUCLEOTIDE SEQUENCE [LARGE SCALE GENOMIC DNA]</scope>
    <source>
        <strain evidence="5">ATCC 700253 / DSM 10332 / NAL</strain>
    </source>
</reference>
<comment type="function">
    <text evidence="2 3">Might take part in the signal recognition particle (SRP) pathway. This is inferred from the conservation of its genetic proximity to ftsY/ffh. May be a regulatory protein.</text>
</comment>